<keyword evidence="2" id="KW-1185">Reference proteome</keyword>
<evidence type="ECO:0000313" key="1">
    <source>
        <dbReference type="EMBL" id="VZO37309.1"/>
    </source>
</evidence>
<organism evidence="1 2">
    <name type="scientific">Occultella aeris</name>
    <dbReference type="NCBI Taxonomy" id="2761496"/>
    <lineage>
        <taxon>Bacteria</taxon>
        <taxon>Bacillati</taxon>
        <taxon>Actinomycetota</taxon>
        <taxon>Actinomycetes</taxon>
        <taxon>Micrococcales</taxon>
        <taxon>Ruaniaceae</taxon>
        <taxon>Occultella</taxon>
    </lineage>
</organism>
<comment type="caution">
    <text evidence="1">The sequence shown here is derived from an EMBL/GenBank/DDBJ whole genome shotgun (WGS) entry which is preliminary data.</text>
</comment>
<proteinExistence type="predicted"/>
<evidence type="ECO:0000313" key="2">
    <source>
        <dbReference type="Proteomes" id="UP000419743"/>
    </source>
</evidence>
<dbReference type="AlphaFoldDB" id="A0A7M4DJS4"/>
<dbReference type="RefSeq" id="WP_156741141.1">
    <property type="nucleotide sequence ID" value="NZ_CACRYJ010000033.1"/>
</dbReference>
<protein>
    <submittedName>
        <fullName evidence="1">Uncharacterized protein</fullName>
    </submittedName>
</protein>
<reference evidence="1 2" key="1">
    <citation type="submission" date="2019-11" db="EMBL/GenBank/DDBJ databases">
        <authorList>
            <person name="Criscuolo A."/>
        </authorList>
    </citation>
    <scope>NUCLEOTIDE SEQUENCE [LARGE SCALE GENOMIC DNA]</scope>
    <source>
        <strain evidence="1">CIP111667</strain>
    </source>
</reference>
<sequence>MSEPEQASEFEDAVQRLVAAADPGDAVPPGTFVDFGPGEVYIDPYSSPDDPPA</sequence>
<dbReference type="EMBL" id="CACRYJ010000033">
    <property type="protein sequence ID" value="VZO37309.1"/>
    <property type="molecule type" value="Genomic_DNA"/>
</dbReference>
<accession>A0A7M4DJS4</accession>
<gene>
    <name evidence="1" type="ORF">HALOF300_02382</name>
</gene>
<name>A0A7M4DJS4_9MICO</name>
<dbReference type="Proteomes" id="UP000419743">
    <property type="component" value="Unassembled WGS sequence"/>
</dbReference>